<comment type="caution">
    <text evidence="2">The sequence shown here is derived from an EMBL/GenBank/DDBJ whole genome shotgun (WGS) entry which is preliminary data.</text>
</comment>
<dbReference type="Proteomes" id="UP000239649">
    <property type="component" value="Unassembled WGS sequence"/>
</dbReference>
<dbReference type="EMBL" id="LHPF02000013">
    <property type="protein sequence ID" value="PSC71718.1"/>
    <property type="molecule type" value="Genomic_DNA"/>
</dbReference>
<dbReference type="SUPFAM" id="SSF52833">
    <property type="entry name" value="Thioredoxin-like"/>
    <property type="match status" value="1"/>
</dbReference>
<protein>
    <submittedName>
        <fullName evidence="2">Thioredoxin-like chloroplastic</fullName>
    </submittedName>
</protein>
<feature type="domain" description="Thioredoxin" evidence="1">
    <location>
        <begin position="44"/>
        <end position="121"/>
    </location>
</feature>
<dbReference type="PANTHER" id="PTHR47912">
    <property type="entry name" value="THIOREDOXIN-LIKE 4, CHLOROPLASTIC"/>
    <property type="match status" value="1"/>
</dbReference>
<gene>
    <name evidence="2" type="ORF">C2E20_4912</name>
</gene>
<organism evidence="2 3">
    <name type="scientific">Micractinium conductrix</name>
    <dbReference type="NCBI Taxonomy" id="554055"/>
    <lineage>
        <taxon>Eukaryota</taxon>
        <taxon>Viridiplantae</taxon>
        <taxon>Chlorophyta</taxon>
        <taxon>core chlorophytes</taxon>
        <taxon>Trebouxiophyceae</taxon>
        <taxon>Chlorellales</taxon>
        <taxon>Chlorellaceae</taxon>
        <taxon>Chlorella clade</taxon>
        <taxon>Micractinium</taxon>
    </lineage>
</organism>
<dbReference type="InterPro" id="IPR036249">
    <property type="entry name" value="Thioredoxin-like_sf"/>
</dbReference>
<name>A0A2P6VCA9_9CHLO</name>
<dbReference type="InterPro" id="IPR044176">
    <property type="entry name" value="TRL4_chloroplastic"/>
</dbReference>
<keyword evidence="3" id="KW-1185">Reference proteome</keyword>
<dbReference type="STRING" id="554055.A0A2P6VCA9"/>
<dbReference type="Gene3D" id="3.40.30.10">
    <property type="entry name" value="Glutaredoxin"/>
    <property type="match status" value="1"/>
</dbReference>
<evidence type="ECO:0000259" key="1">
    <source>
        <dbReference type="Pfam" id="PF00085"/>
    </source>
</evidence>
<sequence length="166" mass="18701">MELQWKRQAEADAVLAGVPAALTAGGVLEVAGLAHLERILEEATGQLVVLTVYSRSCGICKEVVRELEGICHESRQQRARIVFLTHDMNDEFDWPSDLARMYKLRSAPRFLFFIDGAMVRSAGIADSRRIAHGSRRQVEAALHAEHRRLRDTLWELLVKNAPSARR</sequence>
<evidence type="ECO:0000313" key="3">
    <source>
        <dbReference type="Proteomes" id="UP000239649"/>
    </source>
</evidence>
<dbReference type="AlphaFoldDB" id="A0A2P6VCA9"/>
<accession>A0A2P6VCA9</accession>
<reference evidence="2 3" key="1">
    <citation type="journal article" date="2018" name="Plant J.">
        <title>Genome sequences of Chlorella sorokiniana UTEX 1602 and Micractinium conductrix SAG 241.80: implications to maltose excretion by a green alga.</title>
        <authorList>
            <person name="Arriola M.B."/>
            <person name="Velmurugan N."/>
            <person name="Zhang Y."/>
            <person name="Plunkett M.H."/>
            <person name="Hondzo H."/>
            <person name="Barney B.M."/>
        </authorList>
    </citation>
    <scope>NUCLEOTIDE SEQUENCE [LARGE SCALE GENOMIC DNA]</scope>
    <source>
        <strain evidence="2 3">SAG 241.80</strain>
    </source>
</reference>
<dbReference type="PANTHER" id="PTHR47912:SF1">
    <property type="entry name" value="THIOREDOXIN-LIKE 4, CHLOROPLASTIC"/>
    <property type="match status" value="1"/>
</dbReference>
<dbReference type="CDD" id="cd02947">
    <property type="entry name" value="TRX_family"/>
    <property type="match status" value="1"/>
</dbReference>
<proteinExistence type="predicted"/>
<dbReference type="InterPro" id="IPR013766">
    <property type="entry name" value="Thioredoxin_domain"/>
</dbReference>
<evidence type="ECO:0000313" key="2">
    <source>
        <dbReference type="EMBL" id="PSC71718.1"/>
    </source>
</evidence>
<dbReference type="OrthoDB" id="10263751at2759"/>
<dbReference type="Pfam" id="PF00085">
    <property type="entry name" value="Thioredoxin"/>
    <property type="match status" value="1"/>
</dbReference>